<gene>
    <name evidence="6" type="ORF">GCM10009776_13350</name>
</gene>
<evidence type="ECO:0000256" key="3">
    <source>
        <dbReference type="ARBA" id="ARBA00023015"/>
    </source>
</evidence>
<sequence>MTSRTREQELVETFVDLADTLVVGYDIVDLLYRLVTRCARTLEAADAGILLPNLDGQLEVVASTSERSHLISLLQLDAGEGPCVDAYQTGRLVTVDDIAATYARWPTFAVSAAKLGYQSMHAIPLRLRADTIGSLNLFSDRPGPLNPDDAIAAQALADIATIGILHERALRESDIAREQLQHALDSRVIIEQAKGILSHTDRIDMDEAFQRLRERARTTGRLLSVVAREIVDETSRS</sequence>
<evidence type="ECO:0000256" key="4">
    <source>
        <dbReference type="ARBA" id="ARBA00023163"/>
    </source>
</evidence>
<dbReference type="InterPro" id="IPR036388">
    <property type="entry name" value="WH-like_DNA-bd_sf"/>
</dbReference>
<proteinExistence type="predicted"/>
<dbReference type="EMBL" id="BAAAOG010000002">
    <property type="protein sequence ID" value="GAA1952763.1"/>
    <property type="molecule type" value="Genomic_DNA"/>
</dbReference>
<evidence type="ECO:0000259" key="5">
    <source>
        <dbReference type="PROSITE" id="PS50921"/>
    </source>
</evidence>
<keyword evidence="1" id="KW-0808">Transferase</keyword>
<evidence type="ECO:0000313" key="6">
    <source>
        <dbReference type="EMBL" id="GAA1952763.1"/>
    </source>
</evidence>
<accession>A0ABP5BUE5</accession>
<evidence type="ECO:0000256" key="2">
    <source>
        <dbReference type="ARBA" id="ARBA00022777"/>
    </source>
</evidence>
<organism evidence="6 7">
    <name type="scientific">Microbacterium deminutum</name>
    <dbReference type="NCBI Taxonomy" id="344164"/>
    <lineage>
        <taxon>Bacteria</taxon>
        <taxon>Bacillati</taxon>
        <taxon>Actinomycetota</taxon>
        <taxon>Actinomycetes</taxon>
        <taxon>Micrococcales</taxon>
        <taxon>Microbacteriaceae</taxon>
        <taxon>Microbacterium</taxon>
    </lineage>
</organism>
<dbReference type="InterPro" id="IPR011006">
    <property type="entry name" value="CheY-like_superfamily"/>
</dbReference>
<dbReference type="SUPFAM" id="SSF52172">
    <property type="entry name" value="CheY-like"/>
    <property type="match status" value="1"/>
</dbReference>
<dbReference type="InterPro" id="IPR005561">
    <property type="entry name" value="ANTAR"/>
</dbReference>
<keyword evidence="4" id="KW-0804">Transcription</keyword>
<reference evidence="7" key="1">
    <citation type="journal article" date="2019" name="Int. J. Syst. Evol. Microbiol.">
        <title>The Global Catalogue of Microorganisms (GCM) 10K type strain sequencing project: providing services to taxonomists for standard genome sequencing and annotation.</title>
        <authorList>
            <consortium name="The Broad Institute Genomics Platform"/>
            <consortium name="The Broad Institute Genome Sequencing Center for Infectious Disease"/>
            <person name="Wu L."/>
            <person name="Ma J."/>
        </authorList>
    </citation>
    <scope>NUCLEOTIDE SEQUENCE [LARGE SCALE GENOMIC DNA]</scope>
    <source>
        <strain evidence="7">JCM 14901</strain>
    </source>
</reference>
<dbReference type="PIRSF" id="PIRSF036625">
    <property type="entry name" value="GAF_ANTAR"/>
    <property type="match status" value="1"/>
</dbReference>
<dbReference type="Gene3D" id="3.30.450.40">
    <property type="match status" value="1"/>
</dbReference>
<keyword evidence="3" id="KW-0805">Transcription regulation</keyword>
<dbReference type="SMART" id="SM01012">
    <property type="entry name" value="ANTAR"/>
    <property type="match status" value="1"/>
</dbReference>
<comment type="caution">
    <text evidence="6">The sequence shown here is derived from an EMBL/GenBank/DDBJ whole genome shotgun (WGS) entry which is preliminary data.</text>
</comment>
<protein>
    <submittedName>
        <fullName evidence="6">GAF and ANTAR domain-containing protein</fullName>
    </submittedName>
</protein>
<dbReference type="PROSITE" id="PS50921">
    <property type="entry name" value="ANTAR"/>
    <property type="match status" value="1"/>
</dbReference>
<keyword evidence="7" id="KW-1185">Reference proteome</keyword>
<dbReference type="InterPro" id="IPR003018">
    <property type="entry name" value="GAF"/>
</dbReference>
<evidence type="ECO:0000313" key="7">
    <source>
        <dbReference type="Proteomes" id="UP001499933"/>
    </source>
</evidence>
<dbReference type="Proteomes" id="UP001499933">
    <property type="component" value="Unassembled WGS sequence"/>
</dbReference>
<dbReference type="InterPro" id="IPR029016">
    <property type="entry name" value="GAF-like_dom_sf"/>
</dbReference>
<keyword evidence="2" id="KW-0418">Kinase</keyword>
<dbReference type="Pfam" id="PF03861">
    <property type="entry name" value="ANTAR"/>
    <property type="match status" value="1"/>
</dbReference>
<evidence type="ECO:0000256" key="1">
    <source>
        <dbReference type="ARBA" id="ARBA00022679"/>
    </source>
</evidence>
<name>A0ABP5BUE5_9MICO</name>
<dbReference type="SMART" id="SM00065">
    <property type="entry name" value="GAF"/>
    <property type="match status" value="1"/>
</dbReference>
<dbReference type="Gene3D" id="1.10.10.10">
    <property type="entry name" value="Winged helix-like DNA-binding domain superfamily/Winged helix DNA-binding domain"/>
    <property type="match status" value="1"/>
</dbReference>
<dbReference type="Pfam" id="PF13185">
    <property type="entry name" value="GAF_2"/>
    <property type="match status" value="1"/>
</dbReference>
<dbReference type="InterPro" id="IPR012074">
    <property type="entry name" value="GAF_ANTAR"/>
</dbReference>
<dbReference type="SUPFAM" id="SSF55781">
    <property type="entry name" value="GAF domain-like"/>
    <property type="match status" value="1"/>
</dbReference>
<feature type="domain" description="ANTAR" evidence="5">
    <location>
        <begin position="170"/>
        <end position="231"/>
    </location>
</feature>
<dbReference type="RefSeq" id="WP_344092629.1">
    <property type="nucleotide sequence ID" value="NZ_BAAAOG010000002.1"/>
</dbReference>